<dbReference type="Pfam" id="PF18389">
    <property type="entry name" value="TrmO_C"/>
    <property type="match status" value="1"/>
</dbReference>
<dbReference type="NCBIfam" id="TIGR00104">
    <property type="entry name" value="tRNA_TsaA"/>
    <property type="match status" value="1"/>
</dbReference>
<dbReference type="InterPro" id="IPR041369">
    <property type="entry name" value="TrmO_C"/>
</dbReference>
<dbReference type="PANTHER" id="PTHR12818:SF0">
    <property type="entry name" value="TRNA (ADENINE(37)-N6)-METHYLTRANSFERASE"/>
    <property type="match status" value="1"/>
</dbReference>
<evidence type="ECO:0000256" key="2">
    <source>
        <dbReference type="ARBA" id="ARBA00033753"/>
    </source>
</evidence>
<dbReference type="PROSITE" id="PS01318">
    <property type="entry name" value="TSAA_1"/>
    <property type="match status" value="1"/>
</dbReference>
<keyword evidence="1" id="KW-0949">S-adenosyl-L-methionine</keyword>
<sequence length="239" mass="26929">MSHTDLQKTEFTVIGIVESGFKEKFGVPRQPRLTHIRSKIRMLPPFNTPDAFEGLEQFSHIWLSFVFHQTQNTHWRPKVRPPRLGGNRKMGVFATRSTVRPNPLGLSAVRLIAIETLDSGVTLVVEGADLMDNTPIIDIKPYLPFSDQIPDATGGFAENAPEAKLKVVFSSTAQDYLLSLGKQEITDTIIEVLSLDPRPAYHSDPERQYGIHLFDFNVQWRCAENVAIVEKISPVNHEI</sequence>
<protein>
    <submittedName>
        <fullName evidence="4">SAM-dependent tRNA-Thr(GGU) m(6)t(6)A37 methyltransferase</fullName>
    </submittedName>
</protein>
<dbReference type="CDD" id="cd09281">
    <property type="entry name" value="UPF0066"/>
    <property type="match status" value="1"/>
</dbReference>
<dbReference type="InterPro" id="IPR040372">
    <property type="entry name" value="YaeB-like"/>
</dbReference>
<dbReference type="SUPFAM" id="SSF118196">
    <property type="entry name" value="YaeB-like"/>
    <property type="match status" value="1"/>
</dbReference>
<evidence type="ECO:0000313" key="5">
    <source>
        <dbReference type="Proteomes" id="UP000196027"/>
    </source>
</evidence>
<dbReference type="Gene3D" id="3.30.2310.10">
    <property type="entry name" value="YaeB-like"/>
    <property type="match status" value="1"/>
</dbReference>
<accession>A0A1Y0I9C4</accession>
<reference evidence="4 5" key="1">
    <citation type="submission" date="2017-05" db="EMBL/GenBank/DDBJ databases">
        <title>Genomic insights into alkan degradation activity of Oleiphilus messinensis.</title>
        <authorList>
            <person name="Kozyavkin S.A."/>
            <person name="Slesarev A.I."/>
            <person name="Golyshin P.N."/>
            <person name="Korzhenkov A."/>
            <person name="Golyshina O.N."/>
            <person name="Toshchakov S.V."/>
        </authorList>
    </citation>
    <scope>NUCLEOTIDE SEQUENCE [LARGE SCALE GENOMIC DNA]</scope>
    <source>
        <strain evidence="4 5">ME102</strain>
    </source>
</reference>
<evidence type="ECO:0000256" key="1">
    <source>
        <dbReference type="ARBA" id="ARBA00022691"/>
    </source>
</evidence>
<name>A0A1Y0I9C4_9GAMM</name>
<proteinExistence type="inferred from homology"/>
<keyword evidence="4" id="KW-0808">Transferase</keyword>
<dbReference type="Proteomes" id="UP000196027">
    <property type="component" value="Chromosome"/>
</dbReference>
<dbReference type="AlphaFoldDB" id="A0A1Y0I9C4"/>
<organism evidence="4 5">
    <name type="scientific">Oleiphilus messinensis</name>
    <dbReference type="NCBI Taxonomy" id="141451"/>
    <lineage>
        <taxon>Bacteria</taxon>
        <taxon>Pseudomonadati</taxon>
        <taxon>Pseudomonadota</taxon>
        <taxon>Gammaproteobacteria</taxon>
        <taxon>Oceanospirillales</taxon>
        <taxon>Oleiphilaceae</taxon>
        <taxon>Oleiphilus</taxon>
    </lineage>
</organism>
<evidence type="ECO:0000313" key="4">
    <source>
        <dbReference type="EMBL" id="ARU55993.1"/>
    </source>
</evidence>
<dbReference type="GO" id="GO:0008168">
    <property type="term" value="F:methyltransferase activity"/>
    <property type="evidence" value="ECO:0007669"/>
    <property type="project" value="UniProtKB-KW"/>
</dbReference>
<dbReference type="InterPro" id="IPR036414">
    <property type="entry name" value="YaeB_N_sf"/>
</dbReference>
<dbReference type="InterPro" id="IPR023368">
    <property type="entry name" value="UPF0066_cons_site"/>
</dbReference>
<gene>
    <name evidence="4" type="primary">tsaA</name>
    <name evidence="4" type="ORF">OLMES_1919</name>
</gene>
<dbReference type="GO" id="GO:0032259">
    <property type="term" value="P:methylation"/>
    <property type="evidence" value="ECO:0007669"/>
    <property type="project" value="UniProtKB-KW"/>
</dbReference>
<dbReference type="RefSeq" id="WP_087461033.1">
    <property type="nucleotide sequence ID" value="NZ_CP021425.1"/>
</dbReference>
<keyword evidence="4" id="KW-0489">Methyltransferase</keyword>
<keyword evidence="5" id="KW-1185">Reference proteome</keyword>
<dbReference type="OrthoDB" id="9804309at2"/>
<dbReference type="Gene3D" id="2.40.30.70">
    <property type="entry name" value="YaeB-like"/>
    <property type="match status" value="1"/>
</dbReference>
<dbReference type="KEGG" id="ome:OLMES_1919"/>
<dbReference type="EMBL" id="CP021425">
    <property type="protein sequence ID" value="ARU55993.1"/>
    <property type="molecule type" value="Genomic_DNA"/>
</dbReference>
<feature type="domain" description="TsaA-like" evidence="3">
    <location>
        <begin position="11"/>
        <end position="151"/>
    </location>
</feature>
<dbReference type="Pfam" id="PF01980">
    <property type="entry name" value="TrmO_N"/>
    <property type="match status" value="1"/>
</dbReference>
<comment type="similarity">
    <text evidence="2">Belongs to the tRNA methyltransferase O family.</text>
</comment>
<dbReference type="InterPro" id="IPR036413">
    <property type="entry name" value="YaeB-like_sf"/>
</dbReference>
<evidence type="ECO:0000259" key="3">
    <source>
        <dbReference type="PROSITE" id="PS51668"/>
    </source>
</evidence>
<dbReference type="InterPro" id="IPR023370">
    <property type="entry name" value="TrmO-like_N"/>
</dbReference>
<dbReference type="PROSITE" id="PS51668">
    <property type="entry name" value="TSAA_2"/>
    <property type="match status" value="1"/>
</dbReference>
<dbReference type="PANTHER" id="PTHR12818">
    <property type="entry name" value="TRNA (ADENINE(37)-N6)-METHYLTRANSFERASE"/>
    <property type="match status" value="1"/>
</dbReference>